<feature type="domain" description="Glycosyl transferase family 1" evidence="1">
    <location>
        <begin position="195"/>
        <end position="312"/>
    </location>
</feature>
<accession>A0A3P7PB78</accession>
<protein>
    <submittedName>
        <fullName evidence="3">Glycosyltransferase involved in cell wall bisynthesis</fullName>
    </submittedName>
</protein>
<gene>
    <name evidence="3" type="ORF">PATL70BA_0322</name>
</gene>
<proteinExistence type="predicted"/>
<reference evidence="3 4" key="1">
    <citation type="submission" date="2018-09" db="EMBL/GenBank/DDBJ databases">
        <authorList>
            <person name="Postec A."/>
        </authorList>
    </citation>
    <scope>NUCLEOTIDE SEQUENCE [LARGE SCALE GENOMIC DNA]</scope>
    <source>
        <strain evidence="3">70B-A</strain>
    </source>
</reference>
<organism evidence="3 4">
    <name type="scientific">Petrocella atlantisensis</name>
    <dbReference type="NCBI Taxonomy" id="2173034"/>
    <lineage>
        <taxon>Bacteria</taxon>
        <taxon>Bacillati</taxon>
        <taxon>Bacillota</taxon>
        <taxon>Clostridia</taxon>
        <taxon>Lachnospirales</taxon>
        <taxon>Vallitaleaceae</taxon>
        <taxon>Petrocella</taxon>
    </lineage>
</organism>
<dbReference type="SUPFAM" id="SSF53756">
    <property type="entry name" value="UDP-Glycosyltransferase/glycogen phosphorylase"/>
    <property type="match status" value="1"/>
</dbReference>
<evidence type="ECO:0000313" key="4">
    <source>
        <dbReference type="Proteomes" id="UP000279029"/>
    </source>
</evidence>
<dbReference type="OrthoDB" id="9762705at2"/>
<evidence type="ECO:0000259" key="1">
    <source>
        <dbReference type="Pfam" id="PF00534"/>
    </source>
</evidence>
<sequence length="394" mass="43825">MKHIAIIIPQIGTGGAEKVATILSNAFHNAGHKVYVIVNDDKIQDYAYSGELISLKSGASTNPLIKGMNLIQRLVKTRKLKKVLAIDTSISMLNGSNILNLLSRGRGRTIVSVRNNMEKNNRGLMGALNNMAMRHLYKKADKIVAVSQVICNDLVKKYGFDQKHQIMAIYNPYELAVIEKLSSDPMMDEELAIFTHPTVITAGRLDSQKGHWHLIRAFAEVKKVIKDAKLIILGKGELSGYLSQLAKDLQIETDVHFLGFQKNPYKYFEKASVFVLPSLYEGFPNALCEAMICGLPVIASDCISGPREILAPDTPLDTICTDTTYETYGILTPECDGVMYMASDALTKEERCLSSTMIKIIEDQTLRESYAKKAKSRAIGFGVDKIMKLWEEIL</sequence>
<dbReference type="AlphaFoldDB" id="A0A3P7PB78"/>
<name>A0A3P7PB78_9FIRM</name>
<dbReference type="CDD" id="cd03811">
    <property type="entry name" value="GT4_GT28_WabH-like"/>
    <property type="match status" value="1"/>
</dbReference>
<dbReference type="InterPro" id="IPR028098">
    <property type="entry name" value="Glyco_trans_4-like_N"/>
</dbReference>
<dbReference type="InterPro" id="IPR001296">
    <property type="entry name" value="Glyco_trans_1"/>
</dbReference>
<keyword evidence="4" id="KW-1185">Reference proteome</keyword>
<dbReference type="PANTHER" id="PTHR12526:SF630">
    <property type="entry name" value="GLYCOSYLTRANSFERASE"/>
    <property type="match status" value="1"/>
</dbReference>
<dbReference type="Gene3D" id="3.40.50.2000">
    <property type="entry name" value="Glycogen Phosphorylase B"/>
    <property type="match status" value="2"/>
</dbReference>
<keyword evidence="3" id="KW-0808">Transferase</keyword>
<dbReference type="Pfam" id="PF13439">
    <property type="entry name" value="Glyco_transf_4"/>
    <property type="match status" value="1"/>
</dbReference>
<dbReference type="PANTHER" id="PTHR12526">
    <property type="entry name" value="GLYCOSYLTRANSFERASE"/>
    <property type="match status" value="1"/>
</dbReference>
<feature type="domain" description="Glycosyltransferase subfamily 4-like N-terminal" evidence="2">
    <location>
        <begin position="14"/>
        <end position="175"/>
    </location>
</feature>
<dbReference type="Proteomes" id="UP000279029">
    <property type="component" value="Chromosome"/>
</dbReference>
<dbReference type="Pfam" id="PF00534">
    <property type="entry name" value="Glycos_transf_1"/>
    <property type="match status" value="1"/>
</dbReference>
<dbReference type="KEGG" id="cbar:PATL70BA_0322"/>
<evidence type="ECO:0000313" key="3">
    <source>
        <dbReference type="EMBL" id="VDN46168.1"/>
    </source>
</evidence>
<dbReference type="GO" id="GO:0016757">
    <property type="term" value="F:glycosyltransferase activity"/>
    <property type="evidence" value="ECO:0007669"/>
    <property type="project" value="InterPro"/>
</dbReference>
<dbReference type="EMBL" id="LR130778">
    <property type="protein sequence ID" value="VDN46168.1"/>
    <property type="molecule type" value="Genomic_DNA"/>
</dbReference>
<dbReference type="RefSeq" id="WP_125135727.1">
    <property type="nucleotide sequence ID" value="NZ_LR130778.1"/>
</dbReference>
<evidence type="ECO:0000259" key="2">
    <source>
        <dbReference type="Pfam" id="PF13439"/>
    </source>
</evidence>